<gene>
    <name evidence="2" type="ORF">I8U20_07345</name>
</gene>
<sequence length="243" mass="27868">MEHEEIAGLAGMMMEWIQIGPMLLRLEWLVFFVGGGLGMALSRWLAIKKKLEPAWDLDIILQAIAMGMLVWKLSAVILEPSLFLKYHWTIVYLPPSGNGDWLGVLIALVYLGIYFFRLKKRMRRGCLDLSGILMGVVLAVNQWIRVFWDGDWSLQWIHLPAAVLHSMILYWLWRQGQRKMGTGEVFADFLAFSGLVLFAGSFPVFSPDPGLFFVKTEWLGFFMTIAGLILYFMLDQDKGENRL</sequence>
<dbReference type="EMBL" id="JAECVW010000003">
    <property type="protein sequence ID" value="MBH8595143.1"/>
    <property type="molecule type" value="Genomic_DNA"/>
</dbReference>
<accession>A0A8I1AFN2</accession>
<name>A0A8I1AFN2_THEIN</name>
<evidence type="ECO:0000256" key="1">
    <source>
        <dbReference type="SAM" id="Phobius"/>
    </source>
</evidence>
<proteinExistence type="predicted"/>
<feature type="transmembrane region" description="Helical" evidence="1">
    <location>
        <begin position="59"/>
        <end position="78"/>
    </location>
</feature>
<comment type="caution">
    <text evidence="2">The sequence shown here is derived from an EMBL/GenBank/DDBJ whole genome shotgun (WGS) entry which is preliminary data.</text>
</comment>
<evidence type="ECO:0000313" key="2">
    <source>
        <dbReference type="EMBL" id="MBH8595143.1"/>
    </source>
</evidence>
<feature type="transmembrane region" description="Helical" evidence="1">
    <location>
        <begin position="28"/>
        <end position="47"/>
    </location>
</feature>
<evidence type="ECO:0008006" key="4">
    <source>
        <dbReference type="Google" id="ProtNLM"/>
    </source>
</evidence>
<feature type="transmembrane region" description="Helical" evidence="1">
    <location>
        <begin position="101"/>
        <end position="118"/>
    </location>
</feature>
<feature type="transmembrane region" description="Helical" evidence="1">
    <location>
        <begin position="125"/>
        <end position="144"/>
    </location>
</feature>
<keyword evidence="3" id="KW-1185">Reference proteome</keyword>
<dbReference type="AlphaFoldDB" id="A0A8I1AFN2"/>
<organism evidence="2 3">
    <name type="scientific">Thermoactinomyces intermedius</name>
    <dbReference type="NCBI Taxonomy" id="2024"/>
    <lineage>
        <taxon>Bacteria</taxon>
        <taxon>Bacillati</taxon>
        <taxon>Bacillota</taxon>
        <taxon>Bacilli</taxon>
        <taxon>Bacillales</taxon>
        <taxon>Thermoactinomycetaceae</taxon>
        <taxon>Thermoactinomyces</taxon>
    </lineage>
</organism>
<evidence type="ECO:0000313" key="3">
    <source>
        <dbReference type="Proteomes" id="UP000633619"/>
    </source>
</evidence>
<reference evidence="2 3" key="1">
    <citation type="submission" date="2020-12" db="EMBL/GenBank/DDBJ databases">
        <title>WGS of Thermoactinomyces spp.</title>
        <authorList>
            <person name="Cheng K."/>
        </authorList>
    </citation>
    <scope>NUCLEOTIDE SEQUENCE [LARGE SCALE GENOMIC DNA]</scope>
    <source>
        <strain evidence="3">CICC 10671\DSM 43846</strain>
    </source>
</reference>
<keyword evidence="1" id="KW-0472">Membrane</keyword>
<keyword evidence="1" id="KW-0812">Transmembrane</keyword>
<dbReference type="RefSeq" id="WP_181731455.1">
    <property type="nucleotide sequence ID" value="NZ_JACEIR010000002.1"/>
</dbReference>
<feature type="transmembrane region" description="Helical" evidence="1">
    <location>
        <begin position="185"/>
        <end position="206"/>
    </location>
</feature>
<feature type="transmembrane region" description="Helical" evidence="1">
    <location>
        <begin position="218"/>
        <end position="234"/>
    </location>
</feature>
<feature type="transmembrane region" description="Helical" evidence="1">
    <location>
        <begin position="156"/>
        <end position="173"/>
    </location>
</feature>
<protein>
    <recommendedName>
        <fullName evidence="4">Prolipoprotein diacylglyceryl transferase</fullName>
    </recommendedName>
</protein>
<dbReference type="Proteomes" id="UP000633619">
    <property type="component" value="Unassembled WGS sequence"/>
</dbReference>
<keyword evidence="1" id="KW-1133">Transmembrane helix</keyword>